<dbReference type="PANTHER" id="PTHR43022">
    <property type="entry name" value="PROTEIN SMF"/>
    <property type="match status" value="1"/>
</dbReference>
<comment type="similarity">
    <text evidence="1">Belongs to the DprA/Smf family.</text>
</comment>
<gene>
    <name evidence="4" type="ORF">SAMN04488132_101514</name>
</gene>
<dbReference type="AlphaFoldDB" id="A0A1T4K7K6"/>
<proteinExistence type="inferred from homology"/>
<dbReference type="Pfam" id="PF02481">
    <property type="entry name" value="DNA_processg_A"/>
    <property type="match status" value="1"/>
</dbReference>
<keyword evidence="5" id="KW-1185">Reference proteome</keyword>
<dbReference type="Pfam" id="PF14520">
    <property type="entry name" value="HHH_5"/>
    <property type="match status" value="1"/>
</dbReference>
<organism evidence="4 5">
    <name type="scientific">Sediminibacterium ginsengisoli</name>
    <dbReference type="NCBI Taxonomy" id="413434"/>
    <lineage>
        <taxon>Bacteria</taxon>
        <taxon>Pseudomonadati</taxon>
        <taxon>Bacteroidota</taxon>
        <taxon>Chitinophagia</taxon>
        <taxon>Chitinophagales</taxon>
        <taxon>Chitinophagaceae</taxon>
        <taxon>Sediminibacterium</taxon>
    </lineage>
</organism>
<dbReference type="SUPFAM" id="SSF47781">
    <property type="entry name" value="RuvA domain 2-like"/>
    <property type="match status" value="1"/>
</dbReference>
<dbReference type="PANTHER" id="PTHR43022:SF1">
    <property type="entry name" value="PROTEIN SMF"/>
    <property type="match status" value="1"/>
</dbReference>
<sequence length="368" mass="40559">MKEELLYRIALTQVPGIGPVQTRTLIDYFGGAASIFNARKKEIAGLPGIGEQRSAAIKQWNDFSTAEEELRFIEANHIQPLFITDKCYPQRLLNCYDAPILLYYRGNANLNAARVINIIGTRSNSEYGREVTEELLTALQPMQPLIVSGLAFGIDAIAHKTALKLQLPTVAVLAHGHKNIYPCQHKGLAGAMLQRGGLLTEFGKESKPDRHNFPRRNRIVAGMCDATVVIETATKGGSMITAELAFQYNRDVFAVPGRLNDIRSEGCLQLISSNKAVLLRTGQQLAELLGWNKCRPKPPVQQKIFIPLSTEEHAIMNVFEQEGTAAIDEICIRSGLSSSTVAAAMLNLELQHQVCSLPGKRYRLAHAT</sequence>
<dbReference type="GO" id="GO:0009294">
    <property type="term" value="P:DNA-mediated transformation"/>
    <property type="evidence" value="ECO:0007669"/>
    <property type="project" value="InterPro"/>
</dbReference>
<dbReference type="Gene3D" id="1.10.10.10">
    <property type="entry name" value="Winged helix-like DNA-binding domain superfamily/Winged helix DNA-binding domain"/>
    <property type="match status" value="1"/>
</dbReference>
<protein>
    <submittedName>
        <fullName evidence="4">DNA processing protein</fullName>
    </submittedName>
</protein>
<dbReference type="OrthoDB" id="9785707at2"/>
<evidence type="ECO:0000313" key="4">
    <source>
        <dbReference type="EMBL" id="SJZ38430.1"/>
    </source>
</evidence>
<evidence type="ECO:0000259" key="2">
    <source>
        <dbReference type="Pfam" id="PF02481"/>
    </source>
</evidence>
<dbReference type="SUPFAM" id="SSF102405">
    <property type="entry name" value="MCP/YpsA-like"/>
    <property type="match status" value="1"/>
</dbReference>
<dbReference type="InterPro" id="IPR041614">
    <property type="entry name" value="DprA_WH"/>
</dbReference>
<name>A0A1T4K7K6_9BACT</name>
<feature type="domain" description="DprA winged helix" evidence="3">
    <location>
        <begin position="307"/>
        <end position="360"/>
    </location>
</feature>
<dbReference type="InterPro" id="IPR003488">
    <property type="entry name" value="DprA"/>
</dbReference>
<reference evidence="4 5" key="1">
    <citation type="submission" date="2017-02" db="EMBL/GenBank/DDBJ databases">
        <authorList>
            <person name="Peterson S.W."/>
        </authorList>
    </citation>
    <scope>NUCLEOTIDE SEQUENCE [LARGE SCALE GENOMIC DNA]</scope>
    <source>
        <strain evidence="4 5">DSM 22335</strain>
    </source>
</reference>
<dbReference type="RefSeq" id="WP_078829844.1">
    <property type="nucleotide sequence ID" value="NZ_FUWH01000001.1"/>
</dbReference>
<dbReference type="EMBL" id="FUWH01000001">
    <property type="protein sequence ID" value="SJZ38430.1"/>
    <property type="molecule type" value="Genomic_DNA"/>
</dbReference>
<evidence type="ECO:0000313" key="5">
    <source>
        <dbReference type="Proteomes" id="UP000190888"/>
    </source>
</evidence>
<evidence type="ECO:0000259" key="3">
    <source>
        <dbReference type="Pfam" id="PF17782"/>
    </source>
</evidence>
<feature type="domain" description="Smf/DprA SLOG" evidence="2">
    <location>
        <begin position="81"/>
        <end position="288"/>
    </location>
</feature>
<dbReference type="InterPro" id="IPR010994">
    <property type="entry name" value="RuvA_2-like"/>
</dbReference>
<dbReference type="InterPro" id="IPR036388">
    <property type="entry name" value="WH-like_DNA-bd_sf"/>
</dbReference>
<accession>A0A1T4K7K6</accession>
<dbReference type="STRING" id="413434.SAMN04488132_101514"/>
<dbReference type="InterPro" id="IPR057666">
    <property type="entry name" value="DrpA_SLOG"/>
</dbReference>
<evidence type="ECO:0000256" key="1">
    <source>
        <dbReference type="ARBA" id="ARBA00006525"/>
    </source>
</evidence>
<dbReference type="NCBIfam" id="TIGR00732">
    <property type="entry name" value="dprA"/>
    <property type="match status" value="1"/>
</dbReference>
<dbReference type="Gene3D" id="3.40.50.450">
    <property type="match status" value="1"/>
</dbReference>
<dbReference type="Pfam" id="PF17782">
    <property type="entry name" value="WHD_DprA"/>
    <property type="match status" value="1"/>
</dbReference>
<dbReference type="Proteomes" id="UP000190888">
    <property type="component" value="Unassembled WGS sequence"/>
</dbReference>